<evidence type="ECO:0000313" key="2">
    <source>
        <dbReference type="Proteomes" id="UP000609802"/>
    </source>
</evidence>
<protein>
    <recommendedName>
        <fullName evidence="3">Class I SAM-dependent methyltransferase</fullName>
    </recommendedName>
</protein>
<reference evidence="2" key="1">
    <citation type="journal article" date="2019" name="Int. J. Syst. Evol. Microbiol.">
        <title>The Global Catalogue of Microorganisms (GCM) 10K type strain sequencing project: providing services to taxonomists for standard genome sequencing and annotation.</title>
        <authorList>
            <consortium name="The Broad Institute Genomics Platform"/>
            <consortium name="The Broad Institute Genome Sequencing Center for Infectious Disease"/>
            <person name="Wu L."/>
            <person name="Ma J."/>
        </authorList>
    </citation>
    <scope>NUCLEOTIDE SEQUENCE [LARGE SCALE GENOMIC DNA]</scope>
    <source>
        <strain evidence="2">KCTC 42443</strain>
    </source>
</reference>
<dbReference type="RefSeq" id="WP_191286947.1">
    <property type="nucleotide sequence ID" value="NZ_BNCH01000006.1"/>
</dbReference>
<dbReference type="Gene3D" id="3.40.50.150">
    <property type="entry name" value="Vaccinia Virus protein VP39"/>
    <property type="match status" value="1"/>
</dbReference>
<dbReference type="Pfam" id="PF13578">
    <property type="entry name" value="Methyltransf_24"/>
    <property type="match status" value="1"/>
</dbReference>
<evidence type="ECO:0008006" key="3">
    <source>
        <dbReference type="Google" id="ProtNLM"/>
    </source>
</evidence>
<dbReference type="EMBL" id="BNCH01000006">
    <property type="protein sequence ID" value="GHF03293.1"/>
    <property type="molecule type" value="Genomic_DNA"/>
</dbReference>
<comment type="caution">
    <text evidence="1">The sequence shown here is derived from an EMBL/GenBank/DDBJ whole genome shotgun (WGS) entry which is preliminary data.</text>
</comment>
<proteinExistence type="predicted"/>
<accession>A0ABQ3J5V1</accession>
<organism evidence="1 2">
    <name type="scientific">Aliiroseovarius zhejiangensis</name>
    <dbReference type="NCBI Taxonomy" id="1632025"/>
    <lineage>
        <taxon>Bacteria</taxon>
        <taxon>Pseudomonadati</taxon>
        <taxon>Pseudomonadota</taxon>
        <taxon>Alphaproteobacteria</taxon>
        <taxon>Rhodobacterales</taxon>
        <taxon>Paracoccaceae</taxon>
        <taxon>Aliiroseovarius</taxon>
    </lineage>
</organism>
<sequence>MIESYDDLMASTAWQDKLNDLNHTLRDCLLAAGEQPVLQGNVFYHSFQENFWTASPDPEMEVKRRNLFIVAQNSSHIFEIGVNGGHSLLLMLMANPDLKVVGVDLCERVQKQWAPVEVYVDVAGKWLEINFPGRVRFIKGHSLIETPRYAIENPKRHIDAVHLDGAKVTHFRELCGIRPVLTPDAFVIHDDTGITSVKKAIRHETQLRMIRPVEPELGLVENEFHQIYRNWDKKRGISDPAN</sequence>
<keyword evidence="2" id="KW-1185">Reference proteome</keyword>
<dbReference type="Proteomes" id="UP000609802">
    <property type="component" value="Unassembled WGS sequence"/>
</dbReference>
<name>A0ABQ3J5V1_9RHOB</name>
<dbReference type="SUPFAM" id="SSF53335">
    <property type="entry name" value="S-adenosyl-L-methionine-dependent methyltransferases"/>
    <property type="match status" value="1"/>
</dbReference>
<gene>
    <name evidence="1" type="ORF">GCM10016455_25690</name>
</gene>
<evidence type="ECO:0000313" key="1">
    <source>
        <dbReference type="EMBL" id="GHF03293.1"/>
    </source>
</evidence>
<dbReference type="InterPro" id="IPR029063">
    <property type="entry name" value="SAM-dependent_MTases_sf"/>
</dbReference>